<comment type="caution">
    <text evidence="2">The sequence shown here is derived from an EMBL/GenBank/DDBJ whole genome shotgun (WGS) entry which is preliminary data.</text>
</comment>
<organism evidence="2 3">
    <name type="scientific">Parachaetomium inaequale</name>
    <dbReference type="NCBI Taxonomy" id="2588326"/>
    <lineage>
        <taxon>Eukaryota</taxon>
        <taxon>Fungi</taxon>
        <taxon>Dikarya</taxon>
        <taxon>Ascomycota</taxon>
        <taxon>Pezizomycotina</taxon>
        <taxon>Sordariomycetes</taxon>
        <taxon>Sordariomycetidae</taxon>
        <taxon>Sordariales</taxon>
        <taxon>Chaetomiaceae</taxon>
        <taxon>Parachaetomium</taxon>
    </lineage>
</organism>
<evidence type="ECO:0000313" key="2">
    <source>
        <dbReference type="EMBL" id="KAK4039017.1"/>
    </source>
</evidence>
<evidence type="ECO:0000313" key="3">
    <source>
        <dbReference type="Proteomes" id="UP001303115"/>
    </source>
</evidence>
<feature type="transmembrane region" description="Helical" evidence="1">
    <location>
        <begin position="94"/>
        <end position="111"/>
    </location>
</feature>
<gene>
    <name evidence="2" type="ORF">C8A01DRAFT_16953</name>
</gene>
<keyword evidence="1" id="KW-0812">Transmembrane</keyword>
<protein>
    <submittedName>
        <fullName evidence="2">Uncharacterized protein</fullName>
    </submittedName>
</protein>
<dbReference type="Proteomes" id="UP001303115">
    <property type="component" value="Unassembled WGS sequence"/>
</dbReference>
<keyword evidence="1" id="KW-0472">Membrane</keyword>
<dbReference type="AlphaFoldDB" id="A0AAN6PDL9"/>
<keyword evidence="3" id="KW-1185">Reference proteome</keyword>
<dbReference type="EMBL" id="MU854413">
    <property type="protein sequence ID" value="KAK4039017.1"/>
    <property type="molecule type" value="Genomic_DNA"/>
</dbReference>
<accession>A0AAN6PDL9</accession>
<sequence length="141" mass="15861">AAIAMARPKGSTGTKQLTTEQRQCVRTLHFDAHKSPAELCRITGYTKAQVQAVIRTPDVTAHRSSGRPRTLTTAQEEELVEFVTASKKNCRMGFLELSTIIFTGVFGVWVIKYTLYRLGFKRQVACKKLPITERTRQLCLT</sequence>
<proteinExistence type="predicted"/>
<name>A0AAN6PDL9_9PEZI</name>
<keyword evidence="1" id="KW-1133">Transmembrane helix</keyword>
<feature type="non-terminal residue" evidence="2">
    <location>
        <position position="1"/>
    </location>
</feature>
<evidence type="ECO:0000256" key="1">
    <source>
        <dbReference type="SAM" id="Phobius"/>
    </source>
</evidence>
<reference evidence="3" key="1">
    <citation type="journal article" date="2023" name="Mol. Phylogenet. Evol.">
        <title>Genome-scale phylogeny and comparative genomics of the fungal order Sordariales.</title>
        <authorList>
            <person name="Hensen N."/>
            <person name="Bonometti L."/>
            <person name="Westerberg I."/>
            <person name="Brannstrom I.O."/>
            <person name="Guillou S."/>
            <person name="Cros-Aarteil S."/>
            <person name="Calhoun S."/>
            <person name="Haridas S."/>
            <person name="Kuo A."/>
            <person name="Mondo S."/>
            <person name="Pangilinan J."/>
            <person name="Riley R."/>
            <person name="LaButti K."/>
            <person name="Andreopoulos B."/>
            <person name="Lipzen A."/>
            <person name="Chen C."/>
            <person name="Yan M."/>
            <person name="Daum C."/>
            <person name="Ng V."/>
            <person name="Clum A."/>
            <person name="Steindorff A."/>
            <person name="Ohm R.A."/>
            <person name="Martin F."/>
            <person name="Silar P."/>
            <person name="Natvig D.O."/>
            <person name="Lalanne C."/>
            <person name="Gautier V."/>
            <person name="Ament-Velasquez S.L."/>
            <person name="Kruys A."/>
            <person name="Hutchinson M.I."/>
            <person name="Powell A.J."/>
            <person name="Barry K."/>
            <person name="Miller A.N."/>
            <person name="Grigoriev I.V."/>
            <person name="Debuchy R."/>
            <person name="Gladieux P."/>
            <person name="Hiltunen Thoren M."/>
            <person name="Johannesson H."/>
        </authorList>
    </citation>
    <scope>NUCLEOTIDE SEQUENCE [LARGE SCALE GENOMIC DNA]</scope>
    <source>
        <strain evidence="3">CBS 284.82</strain>
    </source>
</reference>